<accession>A0A1D7W021</accession>
<evidence type="ECO:0000313" key="3">
    <source>
        <dbReference type="Proteomes" id="UP000094793"/>
    </source>
</evidence>
<dbReference type="AlphaFoldDB" id="A0A1D7W021"/>
<feature type="domain" description="VOC" evidence="1">
    <location>
        <begin position="19"/>
        <end position="143"/>
    </location>
</feature>
<dbReference type="InterPro" id="IPR004360">
    <property type="entry name" value="Glyas_Fos-R_dOase_dom"/>
</dbReference>
<evidence type="ECO:0000313" key="2">
    <source>
        <dbReference type="EMBL" id="AOP52347.1"/>
    </source>
</evidence>
<organism evidence="2 3">
    <name type="scientific">Brevibacterium aurantiacum</name>
    <dbReference type="NCBI Taxonomy" id="273384"/>
    <lineage>
        <taxon>Bacteria</taxon>
        <taxon>Bacillati</taxon>
        <taxon>Actinomycetota</taxon>
        <taxon>Actinomycetes</taxon>
        <taxon>Micrococcales</taxon>
        <taxon>Brevibacteriaceae</taxon>
        <taxon>Brevibacterium</taxon>
    </lineage>
</organism>
<dbReference type="InterPro" id="IPR029068">
    <property type="entry name" value="Glyas_Bleomycin-R_OHBP_Dase"/>
</dbReference>
<dbReference type="InterPro" id="IPR037523">
    <property type="entry name" value="VOC_core"/>
</dbReference>
<sequence>MVWTDTTRKGHIMSTTTGTNVWPTFRYRDAKAAIAFLQDAFGFEVAAEYTNADDPERVDHAELRWPERGGVMLGSVRDDGGVMTKTGVAAGSVYIATGRVEELYHRAIAAGATKVMGLTEQDYGSKDFSVTDPEGVLWSFGTYRGAGADQE</sequence>
<dbReference type="Proteomes" id="UP000094793">
    <property type="component" value="Chromosome"/>
</dbReference>
<gene>
    <name evidence="2" type="ORF">BLSMQ_0633</name>
</gene>
<proteinExistence type="predicted"/>
<reference evidence="3" key="1">
    <citation type="submission" date="2016-09" db="EMBL/GenBank/DDBJ databases">
        <title>Complete Genome Sequence of Brevibacterium linens SMQ-1335.</title>
        <authorList>
            <person name="de Melo A.G."/>
            <person name="Labrie S.J."/>
            <person name="Dumaresq J."/>
            <person name="Roberts R.J."/>
            <person name="Tremblay D.M."/>
            <person name="Moineau S."/>
        </authorList>
    </citation>
    <scope>NUCLEOTIDE SEQUENCE [LARGE SCALE GENOMIC DNA]</scope>
    <source>
        <strain evidence="3">SMQ-1335</strain>
    </source>
</reference>
<dbReference type="Gene3D" id="3.10.180.10">
    <property type="entry name" value="2,3-Dihydroxybiphenyl 1,2-Dioxygenase, domain 1"/>
    <property type="match status" value="1"/>
</dbReference>
<dbReference type="PANTHER" id="PTHR34109">
    <property type="entry name" value="BNAUNNG04460D PROTEIN-RELATED"/>
    <property type="match status" value="1"/>
</dbReference>
<name>A0A1D7W021_BREAU</name>
<dbReference type="Pfam" id="PF00903">
    <property type="entry name" value="Glyoxalase"/>
    <property type="match status" value="1"/>
</dbReference>
<dbReference type="KEGG" id="blin:BLSMQ_0633"/>
<dbReference type="EMBL" id="CP017150">
    <property type="protein sequence ID" value="AOP52347.1"/>
    <property type="molecule type" value="Genomic_DNA"/>
</dbReference>
<dbReference type="PANTHER" id="PTHR34109:SF1">
    <property type="entry name" value="VOC DOMAIN-CONTAINING PROTEIN"/>
    <property type="match status" value="1"/>
</dbReference>
<dbReference type="SUPFAM" id="SSF54593">
    <property type="entry name" value="Glyoxalase/Bleomycin resistance protein/Dihydroxybiphenyl dioxygenase"/>
    <property type="match status" value="1"/>
</dbReference>
<protein>
    <submittedName>
        <fullName evidence="2">Glyoxalase family protein</fullName>
    </submittedName>
</protein>
<dbReference type="eggNOG" id="COG2764">
    <property type="taxonomic scope" value="Bacteria"/>
</dbReference>
<evidence type="ECO:0000259" key="1">
    <source>
        <dbReference type="PROSITE" id="PS51819"/>
    </source>
</evidence>
<dbReference type="PROSITE" id="PS51819">
    <property type="entry name" value="VOC"/>
    <property type="match status" value="1"/>
</dbReference>
<dbReference type="PATRIC" id="fig|1703.10.peg.655"/>